<sequence>MKEIIWVGLLLLGYAANALATSFVGYLPMSDAEYGKKLAQRHLLTMPASGEMTPGQSWHFRQIGVSGATLIPDGKIEDEEWQLIGKDKAGKPWSIPLGILYNAGGQAEFYRADFDRNGVQDVVVWRVNPGVGLAPAANLALITFRENGRPCVFEPWGFYTTSGAGVDDLLDLQGNGRTQLLDMQFSEGYWVTDLYQVTDARWRRVEGWFGKLKYPALSRFTHRENRKLVIKPIAGRHPETEDLADGQRCL</sequence>
<evidence type="ECO:0008006" key="3">
    <source>
        <dbReference type="Google" id="ProtNLM"/>
    </source>
</evidence>
<dbReference type="Proteomes" id="UP000318370">
    <property type="component" value="Unassembled WGS sequence"/>
</dbReference>
<evidence type="ECO:0000313" key="2">
    <source>
        <dbReference type="Proteomes" id="UP000318370"/>
    </source>
</evidence>
<organism evidence="1 2">
    <name type="scientific">Klebsiella spallanzanii</name>
    <dbReference type="NCBI Taxonomy" id="2587528"/>
    <lineage>
        <taxon>Bacteria</taxon>
        <taxon>Pseudomonadati</taxon>
        <taxon>Pseudomonadota</taxon>
        <taxon>Gammaproteobacteria</taxon>
        <taxon>Enterobacterales</taxon>
        <taxon>Enterobacteriaceae</taxon>
        <taxon>Klebsiella/Raoultella group</taxon>
        <taxon>Klebsiella</taxon>
    </lineage>
</organism>
<dbReference type="EMBL" id="CABGHF010000023">
    <property type="protein sequence ID" value="VUS86876.1"/>
    <property type="molecule type" value="Genomic_DNA"/>
</dbReference>
<dbReference type="AlphaFoldDB" id="A0A564LZ03"/>
<protein>
    <recommendedName>
        <fullName evidence="3">Periplasmic or exported protein</fullName>
    </recommendedName>
</protein>
<gene>
    <name evidence="1" type="ORF">SB6408_01399</name>
</gene>
<accession>A0A564LZ03</accession>
<proteinExistence type="predicted"/>
<evidence type="ECO:0000313" key="1">
    <source>
        <dbReference type="EMBL" id="VUS86876.1"/>
    </source>
</evidence>
<reference evidence="1 2" key="1">
    <citation type="submission" date="2019-07" db="EMBL/GenBank/DDBJ databases">
        <authorList>
            <person name="Brisse S."/>
            <person name="Rodrigues C."/>
            <person name="Thorpe H."/>
        </authorList>
    </citation>
    <scope>NUCLEOTIDE SEQUENCE [LARGE SCALE GENOMIC DNA]</scope>
    <source>
        <strain evidence="1">SB6408</strain>
    </source>
</reference>
<dbReference type="RefSeq" id="WP_142463413.1">
    <property type="nucleotide sequence ID" value="NZ_CABGHF010000023.1"/>
</dbReference>
<name>A0A564LZ03_9ENTR</name>